<keyword evidence="18" id="KW-1185">Reference proteome</keyword>
<evidence type="ECO:0000256" key="14">
    <source>
        <dbReference type="SAM" id="Phobius"/>
    </source>
</evidence>
<feature type="compositionally biased region" description="Polar residues" evidence="13">
    <location>
        <begin position="588"/>
        <end position="601"/>
    </location>
</feature>
<feature type="domain" description="Histidine kinase/HSP90-like ATPase" evidence="16">
    <location>
        <begin position="511"/>
        <end position="608"/>
    </location>
</feature>
<evidence type="ECO:0000256" key="8">
    <source>
        <dbReference type="ARBA" id="ARBA00022777"/>
    </source>
</evidence>
<evidence type="ECO:0000256" key="11">
    <source>
        <dbReference type="ARBA" id="ARBA00023012"/>
    </source>
</evidence>
<evidence type="ECO:0000256" key="2">
    <source>
        <dbReference type="ARBA" id="ARBA00004141"/>
    </source>
</evidence>
<dbReference type="Gene3D" id="1.20.5.1930">
    <property type="match status" value="1"/>
</dbReference>
<evidence type="ECO:0000313" key="18">
    <source>
        <dbReference type="Proteomes" id="UP001500620"/>
    </source>
</evidence>
<evidence type="ECO:0000256" key="12">
    <source>
        <dbReference type="ARBA" id="ARBA00023136"/>
    </source>
</evidence>
<reference evidence="18" key="1">
    <citation type="journal article" date="2019" name="Int. J. Syst. Evol. Microbiol.">
        <title>The Global Catalogue of Microorganisms (GCM) 10K type strain sequencing project: providing services to taxonomists for standard genome sequencing and annotation.</title>
        <authorList>
            <consortium name="The Broad Institute Genomics Platform"/>
            <consortium name="The Broad Institute Genome Sequencing Center for Infectious Disease"/>
            <person name="Wu L."/>
            <person name="Ma J."/>
        </authorList>
    </citation>
    <scope>NUCLEOTIDE SEQUENCE [LARGE SCALE GENOMIC DNA]</scope>
    <source>
        <strain evidence="18">JCM 17441</strain>
    </source>
</reference>
<keyword evidence="9" id="KW-0067">ATP-binding</keyword>
<evidence type="ECO:0000256" key="1">
    <source>
        <dbReference type="ARBA" id="ARBA00000085"/>
    </source>
</evidence>
<gene>
    <name evidence="17" type="ORF">GCM10022255_077260</name>
</gene>
<evidence type="ECO:0000256" key="10">
    <source>
        <dbReference type="ARBA" id="ARBA00022989"/>
    </source>
</evidence>
<keyword evidence="4" id="KW-0597">Phosphoprotein</keyword>
<keyword evidence="6 14" id="KW-0812">Transmembrane</keyword>
<evidence type="ECO:0000256" key="13">
    <source>
        <dbReference type="SAM" id="MobiDB-lite"/>
    </source>
</evidence>
<dbReference type="SUPFAM" id="SSF55874">
    <property type="entry name" value="ATPase domain of HSP90 chaperone/DNA topoisomerase II/histidine kinase"/>
    <property type="match status" value="1"/>
</dbReference>
<dbReference type="EMBL" id="BAABAT010000029">
    <property type="protein sequence ID" value="GAA4258046.1"/>
    <property type="molecule type" value="Genomic_DNA"/>
</dbReference>
<evidence type="ECO:0000259" key="15">
    <source>
        <dbReference type="SMART" id="SM00065"/>
    </source>
</evidence>
<dbReference type="Gene3D" id="3.30.565.10">
    <property type="entry name" value="Histidine kinase-like ATPase, C-terminal domain"/>
    <property type="match status" value="1"/>
</dbReference>
<evidence type="ECO:0000256" key="9">
    <source>
        <dbReference type="ARBA" id="ARBA00022840"/>
    </source>
</evidence>
<dbReference type="Proteomes" id="UP001500620">
    <property type="component" value="Unassembled WGS sequence"/>
</dbReference>
<keyword evidence="7" id="KW-0547">Nucleotide-binding</keyword>
<dbReference type="InterPro" id="IPR038318">
    <property type="entry name" value="KdpD_sf"/>
</dbReference>
<feature type="region of interest" description="Disordered" evidence="13">
    <location>
        <begin position="586"/>
        <end position="622"/>
    </location>
</feature>
<feature type="transmembrane region" description="Helical" evidence="14">
    <location>
        <begin position="97"/>
        <end position="117"/>
    </location>
</feature>
<evidence type="ECO:0000313" key="17">
    <source>
        <dbReference type="EMBL" id="GAA4258046.1"/>
    </source>
</evidence>
<evidence type="ECO:0000256" key="6">
    <source>
        <dbReference type="ARBA" id="ARBA00022692"/>
    </source>
</evidence>
<feature type="compositionally biased region" description="Basic and acidic residues" evidence="13">
    <location>
        <begin position="605"/>
        <end position="614"/>
    </location>
</feature>
<name>A0ABP8DK59_9ACTN</name>
<dbReference type="SMART" id="SM00387">
    <property type="entry name" value="HATPase_c"/>
    <property type="match status" value="1"/>
</dbReference>
<feature type="transmembrane region" description="Helical" evidence="14">
    <location>
        <begin position="48"/>
        <end position="77"/>
    </location>
</feature>
<dbReference type="InterPro" id="IPR011712">
    <property type="entry name" value="Sig_transdc_His_kin_sub3_dim/P"/>
</dbReference>
<evidence type="ECO:0000256" key="3">
    <source>
        <dbReference type="ARBA" id="ARBA00012438"/>
    </source>
</evidence>
<keyword evidence="5" id="KW-0808">Transferase</keyword>
<sequence length="622" mass="65607">MQGRLAAWLVRLSPPPLAMGIATSAAFVVVETLLVYPLREVAPLEAQAIVYLPGVLIVATVWGLWLGVATSIASALSFDYFHTPPTGRFQAEDWRDWLGLSVYLLVAAFASSVAQLARTRALEAIERRRETDAVAELTRLILDADDVRAVLPEASDLIARAMQLPYAAIEPGEVPPHEGRIQLPLRPGALVVPADLPDRVMVRLRDGVVPGLATVLRAGSSLQASRAELQALLTQQAALRRVAVLVAHGVAPTEIVAAVAAEAADLFKADATRVVRREGPSTVAVIAEYSKKPEVESILGKRLDPSGGVAGLVLRDSCPTRMDSYEGSIDPLADLARAEGVQASVGAPIVVDGRVWGVLVALWGRTGPPPPGTEHELAQFTELVATAIANTESRAELTASRARLVFAADEARRGIERDLHDSVEQRLISLGLEVRAAEALAPQELGELRSRLSDTAVGLSGVFEDLQRIVRGIHPAILSQGGLGSAIKALARRCPVPVAVHPGPKRRLPGYVEVAAYYVVSEALANSATQADVSAIDVNVDIVADDGPAQGEVLSVAVHDNGAGDADPRQGSGLAGVRDRVEALGGTLTLTSPSGRGTSLSVKLPLDDRHRQGADADWPSGT</sequence>
<feature type="domain" description="GAF" evidence="15">
    <location>
        <begin position="251"/>
        <end position="398"/>
    </location>
</feature>
<dbReference type="Gene3D" id="1.20.120.620">
    <property type="entry name" value="Backbone structure of the membrane domain of e. Coli histidine kinase receptor kdpd"/>
    <property type="match status" value="1"/>
</dbReference>
<dbReference type="Pfam" id="PF02518">
    <property type="entry name" value="HATPase_c"/>
    <property type="match status" value="1"/>
</dbReference>
<feature type="transmembrane region" description="Helical" evidence="14">
    <location>
        <begin position="17"/>
        <end position="36"/>
    </location>
</feature>
<proteinExistence type="predicted"/>
<keyword evidence="8" id="KW-0418">Kinase</keyword>
<dbReference type="InterPro" id="IPR003018">
    <property type="entry name" value="GAF"/>
</dbReference>
<evidence type="ECO:0000256" key="5">
    <source>
        <dbReference type="ARBA" id="ARBA00022679"/>
    </source>
</evidence>
<dbReference type="EC" id="2.7.13.3" evidence="3"/>
<comment type="caution">
    <text evidence="17">The sequence shown here is derived from an EMBL/GenBank/DDBJ whole genome shotgun (WGS) entry which is preliminary data.</text>
</comment>
<dbReference type="SMART" id="SM00065">
    <property type="entry name" value="GAF"/>
    <property type="match status" value="1"/>
</dbReference>
<keyword evidence="11" id="KW-0902">Two-component regulatory system</keyword>
<dbReference type="Pfam" id="PF01590">
    <property type="entry name" value="GAF"/>
    <property type="match status" value="1"/>
</dbReference>
<dbReference type="Pfam" id="PF13493">
    <property type="entry name" value="DUF4118"/>
    <property type="match status" value="1"/>
</dbReference>
<dbReference type="InterPro" id="IPR025201">
    <property type="entry name" value="KdpD_TM"/>
</dbReference>
<dbReference type="Gene3D" id="3.30.450.40">
    <property type="match status" value="1"/>
</dbReference>
<evidence type="ECO:0000256" key="4">
    <source>
        <dbReference type="ARBA" id="ARBA00022553"/>
    </source>
</evidence>
<protein>
    <recommendedName>
        <fullName evidence="3">histidine kinase</fullName>
        <ecNumber evidence="3">2.7.13.3</ecNumber>
    </recommendedName>
</protein>
<dbReference type="CDD" id="cd16917">
    <property type="entry name" value="HATPase_UhpB-NarQ-NarX-like"/>
    <property type="match status" value="1"/>
</dbReference>
<organism evidence="17 18">
    <name type="scientific">Dactylosporangium darangshiense</name>
    <dbReference type="NCBI Taxonomy" id="579108"/>
    <lineage>
        <taxon>Bacteria</taxon>
        <taxon>Bacillati</taxon>
        <taxon>Actinomycetota</taxon>
        <taxon>Actinomycetes</taxon>
        <taxon>Micromonosporales</taxon>
        <taxon>Micromonosporaceae</taxon>
        <taxon>Dactylosporangium</taxon>
    </lineage>
</organism>
<dbReference type="InterPro" id="IPR036890">
    <property type="entry name" value="HATPase_C_sf"/>
</dbReference>
<dbReference type="Pfam" id="PF07730">
    <property type="entry name" value="HisKA_3"/>
    <property type="match status" value="1"/>
</dbReference>
<dbReference type="PANTHER" id="PTHR24421:SF10">
    <property type="entry name" value="NITRATE_NITRITE SENSOR PROTEIN NARQ"/>
    <property type="match status" value="1"/>
</dbReference>
<evidence type="ECO:0000256" key="7">
    <source>
        <dbReference type="ARBA" id="ARBA00022741"/>
    </source>
</evidence>
<dbReference type="PANTHER" id="PTHR24421">
    <property type="entry name" value="NITRATE/NITRITE SENSOR PROTEIN NARX-RELATED"/>
    <property type="match status" value="1"/>
</dbReference>
<comment type="catalytic activity">
    <reaction evidence="1">
        <text>ATP + protein L-histidine = ADP + protein N-phospho-L-histidine.</text>
        <dbReference type="EC" id="2.7.13.3"/>
    </reaction>
</comment>
<dbReference type="SUPFAM" id="SSF55781">
    <property type="entry name" value="GAF domain-like"/>
    <property type="match status" value="1"/>
</dbReference>
<keyword evidence="12 14" id="KW-0472">Membrane</keyword>
<evidence type="ECO:0000259" key="16">
    <source>
        <dbReference type="SMART" id="SM00387"/>
    </source>
</evidence>
<accession>A0ABP8DK59</accession>
<keyword evidence="10 14" id="KW-1133">Transmembrane helix</keyword>
<dbReference type="InterPro" id="IPR003594">
    <property type="entry name" value="HATPase_dom"/>
</dbReference>
<dbReference type="InterPro" id="IPR050482">
    <property type="entry name" value="Sensor_HK_TwoCompSys"/>
</dbReference>
<comment type="subcellular location">
    <subcellularLocation>
        <location evidence="2">Membrane</location>
        <topology evidence="2">Multi-pass membrane protein</topology>
    </subcellularLocation>
</comment>
<dbReference type="InterPro" id="IPR029016">
    <property type="entry name" value="GAF-like_dom_sf"/>
</dbReference>